<feature type="chain" id="PRO_5046241732" evidence="2">
    <location>
        <begin position="32"/>
        <end position="139"/>
    </location>
</feature>
<evidence type="ECO:0000313" key="4">
    <source>
        <dbReference type="Proteomes" id="UP001595824"/>
    </source>
</evidence>
<feature type="compositionally biased region" description="Basic and acidic residues" evidence="1">
    <location>
        <begin position="99"/>
        <end position="128"/>
    </location>
</feature>
<keyword evidence="2" id="KW-0732">Signal</keyword>
<dbReference type="InterPro" id="IPR006311">
    <property type="entry name" value="TAT_signal"/>
</dbReference>
<organism evidence="3 4">
    <name type="scientific">Streptomyces andamanensis</name>
    <dbReference type="NCBI Taxonomy" id="1565035"/>
    <lineage>
        <taxon>Bacteria</taxon>
        <taxon>Bacillati</taxon>
        <taxon>Actinomycetota</taxon>
        <taxon>Actinomycetes</taxon>
        <taxon>Kitasatosporales</taxon>
        <taxon>Streptomycetaceae</taxon>
        <taxon>Streptomyces</taxon>
    </lineage>
</organism>
<sequence>MSATHRRRAVVLGSALIAASVVLGPVSFQQAAAAAPSETHAGTSAKVPQSDRDYQRGFKDGFKDGFKQGHRGCDHNGRGDHGGRSFPGDHMKPAALQQDLHKDLKQDARKDIKKDSGNDYNRGYKDGFKSGFKQGHRNC</sequence>
<gene>
    <name evidence="3" type="ORF">ACFPC0_13265</name>
</gene>
<proteinExistence type="predicted"/>
<dbReference type="RefSeq" id="WP_381739076.1">
    <property type="nucleotide sequence ID" value="NZ_JBHSDP010000013.1"/>
</dbReference>
<evidence type="ECO:0000313" key="3">
    <source>
        <dbReference type="EMBL" id="MFC4328781.1"/>
    </source>
</evidence>
<evidence type="ECO:0000256" key="2">
    <source>
        <dbReference type="SAM" id="SignalP"/>
    </source>
</evidence>
<accession>A0ABV8TDT1</accession>
<comment type="caution">
    <text evidence="3">The sequence shown here is derived from an EMBL/GenBank/DDBJ whole genome shotgun (WGS) entry which is preliminary data.</text>
</comment>
<feature type="compositionally biased region" description="Basic and acidic residues" evidence="1">
    <location>
        <begin position="49"/>
        <end position="92"/>
    </location>
</feature>
<evidence type="ECO:0000256" key="1">
    <source>
        <dbReference type="SAM" id="MobiDB-lite"/>
    </source>
</evidence>
<dbReference type="EMBL" id="JBHSDP010000013">
    <property type="protein sequence ID" value="MFC4328781.1"/>
    <property type="molecule type" value="Genomic_DNA"/>
</dbReference>
<feature type="signal peptide" evidence="2">
    <location>
        <begin position="1"/>
        <end position="31"/>
    </location>
</feature>
<feature type="region of interest" description="Disordered" evidence="1">
    <location>
        <begin position="29"/>
        <end position="139"/>
    </location>
</feature>
<protein>
    <submittedName>
        <fullName evidence="3">Uncharacterized protein</fullName>
    </submittedName>
</protein>
<keyword evidence="4" id="KW-1185">Reference proteome</keyword>
<name>A0ABV8TDT1_9ACTN</name>
<reference evidence="4" key="1">
    <citation type="journal article" date="2019" name="Int. J. Syst. Evol. Microbiol.">
        <title>The Global Catalogue of Microorganisms (GCM) 10K type strain sequencing project: providing services to taxonomists for standard genome sequencing and annotation.</title>
        <authorList>
            <consortium name="The Broad Institute Genomics Platform"/>
            <consortium name="The Broad Institute Genome Sequencing Center for Infectious Disease"/>
            <person name="Wu L."/>
            <person name="Ma J."/>
        </authorList>
    </citation>
    <scope>NUCLEOTIDE SEQUENCE [LARGE SCALE GENOMIC DNA]</scope>
    <source>
        <strain evidence="4">PCU 347</strain>
    </source>
</reference>
<dbReference type="PROSITE" id="PS51318">
    <property type="entry name" value="TAT"/>
    <property type="match status" value="1"/>
</dbReference>
<dbReference type="Proteomes" id="UP001595824">
    <property type="component" value="Unassembled WGS sequence"/>
</dbReference>